<organism evidence="18 19">
    <name type="scientific">Phaeocystidibacter marisrubri</name>
    <dbReference type="NCBI Taxonomy" id="1577780"/>
    <lineage>
        <taxon>Bacteria</taxon>
        <taxon>Pseudomonadati</taxon>
        <taxon>Bacteroidota</taxon>
        <taxon>Flavobacteriia</taxon>
        <taxon>Flavobacteriales</taxon>
        <taxon>Phaeocystidibacteraceae</taxon>
        <taxon>Phaeocystidibacter</taxon>
    </lineage>
</organism>
<keyword evidence="19" id="KW-1185">Reference proteome</keyword>
<dbReference type="GO" id="GO:0005886">
    <property type="term" value="C:plasma membrane"/>
    <property type="evidence" value="ECO:0007669"/>
    <property type="project" value="UniProtKB-SubCell"/>
</dbReference>
<feature type="transmembrane region" description="Helical" evidence="16">
    <location>
        <begin position="338"/>
        <end position="356"/>
    </location>
</feature>
<evidence type="ECO:0000256" key="7">
    <source>
        <dbReference type="ARBA" id="ARBA00022692"/>
    </source>
</evidence>
<keyword evidence="4 16" id="KW-0597">Phosphoprotein</keyword>
<dbReference type="OrthoDB" id="9776359at2"/>
<feature type="transmembrane region" description="Helical" evidence="16">
    <location>
        <begin position="362"/>
        <end position="382"/>
    </location>
</feature>
<comment type="cofactor">
    <cofactor evidence="16 17">
        <name>FMN</name>
        <dbReference type="ChEBI" id="CHEBI:58210"/>
    </cofactor>
</comment>
<evidence type="ECO:0000313" key="19">
    <source>
        <dbReference type="Proteomes" id="UP000484164"/>
    </source>
</evidence>
<evidence type="ECO:0000256" key="8">
    <source>
        <dbReference type="ARBA" id="ARBA00022967"/>
    </source>
</evidence>
<keyword evidence="1 16" id="KW-0813">Transport</keyword>
<evidence type="ECO:0000313" key="18">
    <source>
        <dbReference type="EMBL" id="KAB2817240.1"/>
    </source>
</evidence>
<feature type="transmembrane region" description="Helical" evidence="16">
    <location>
        <begin position="93"/>
        <end position="118"/>
    </location>
</feature>
<evidence type="ECO:0000256" key="15">
    <source>
        <dbReference type="ARBA" id="ARBA00023201"/>
    </source>
</evidence>
<evidence type="ECO:0000256" key="13">
    <source>
        <dbReference type="ARBA" id="ARBA00023075"/>
    </source>
</evidence>
<evidence type="ECO:0000256" key="6">
    <source>
        <dbReference type="ARBA" id="ARBA00022643"/>
    </source>
</evidence>
<keyword evidence="14 16" id="KW-0472">Membrane</keyword>
<proteinExistence type="inferred from homology"/>
<keyword evidence="5 16" id="KW-0285">Flavoprotein</keyword>
<comment type="function">
    <text evidence="16">NQR complex catalyzes the reduction of ubiquinone-1 to ubiquinol by two successive reactions, coupled with the transport of Na(+) ions from the cytoplasm to the periplasm. NqrA to NqrE are probably involved in the second step, the conversion of ubisemiquinone to ubiquinol.</text>
</comment>
<feature type="transmembrane region" description="Helical" evidence="16">
    <location>
        <begin position="253"/>
        <end position="271"/>
    </location>
</feature>
<reference evidence="18 19" key="1">
    <citation type="submission" date="2019-10" db="EMBL/GenBank/DDBJ databases">
        <title>Genome sequence of Phaeocystidibacter marisrubri JCM30614 (type strain).</title>
        <authorList>
            <person name="Bowman J.P."/>
        </authorList>
    </citation>
    <scope>NUCLEOTIDE SEQUENCE [LARGE SCALE GENOMIC DNA]</scope>
    <source>
        <strain evidence="18 19">JCM 30614</strain>
    </source>
</reference>
<keyword evidence="13 16" id="KW-0830">Ubiquinone</keyword>
<dbReference type="GO" id="GO:0022904">
    <property type="term" value="P:respiratory electron transport chain"/>
    <property type="evidence" value="ECO:0007669"/>
    <property type="project" value="InterPro"/>
</dbReference>
<evidence type="ECO:0000256" key="4">
    <source>
        <dbReference type="ARBA" id="ARBA00022553"/>
    </source>
</evidence>
<keyword evidence="11 16" id="KW-0915">Sodium</keyword>
<comment type="similarity">
    <text evidence="16">Belongs to the NqrB/RnfD family.</text>
</comment>
<dbReference type="EC" id="7.2.1.1" evidence="16"/>
<dbReference type="Pfam" id="PF03116">
    <property type="entry name" value="NQR2_RnfD_RnfE"/>
    <property type="match status" value="1"/>
</dbReference>
<dbReference type="PIRSF" id="PIRSF016055">
    <property type="entry name" value="NADH-UbQ_OxRdtase_B_su"/>
    <property type="match status" value="1"/>
</dbReference>
<keyword evidence="8 16" id="KW-1278">Translocase</keyword>
<dbReference type="NCBIfam" id="TIGR01937">
    <property type="entry name" value="nqrB"/>
    <property type="match status" value="1"/>
</dbReference>
<keyword evidence="10 16" id="KW-0520">NAD</keyword>
<keyword evidence="6 16" id="KW-0288">FMN</keyword>
<comment type="catalytic activity">
    <reaction evidence="16">
        <text>a ubiquinone + n Na(+)(in) + NADH + H(+) = a ubiquinol + n Na(+)(out) + NAD(+)</text>
        <dbReference type="Rhea" id="RHEA:47748"/>
        <dbReference type="Rhea" id="RHEA-COMP:9565"/>
        <dbReference type="Rhea" id="RHEA-COMP:9566"/>
        <dbReference type="ChEBI" id="CHEBI:15378"/>
        <dbReference type="ChEBI" id="CHEBI:16389"/>
        <dbReference type="ChEBI" id="CHEBI:17976"/>
        <dbReference type="ChEBI" id="CHEBI:29101"/>
        <dbReference type="ChEBI" id="CHEBI:57540"/>
        <dbReference type="ChEBI" id="CHEBI:57945"/>
        <dbReference type="EC" id="7.2.1.1"/>
    </reaction>
</comment>
<evidence type="ECO:0000256" key="12">
    <source>
        <dbReference type="ARBA" id="ARBA00023065"/>
    </source>
</evidence>
<dbReference type="InterPro" id="IPR004338">
    <property type="entry name" value="NqrB/RnfD"/>
</dbReference>
<dbReference type="HAMAP" id="MF_00426">
    <property type="entry name" value="NqrB"/>
    <property type="match status" value="1"/>
</dbReference>
<protein>
    <recommendedName>
        <fullName evidence="16">Na(+)-translocating NADH-quinone reductase subunit B</fullName>
        <shortName evidence="16">Na(+)-NQR subunit B</shortName>
        <shortName evidence="16">Na(+)-translocating NQR subunit B</shortName>
        <ecNumber evidence="16">7.2.1.1</ecNumber>
    </recommendedName>
    <alternativeName>
        <fullName evidence="16">NQR complex subunit B</fullName>
    </alternativeName>
    <alternativeName>
        <fullName evidence="16">NQR-1 subunit B</fullName>
    </alternativeName>
</protein>
<evidence type="ECO:0000256" key="5">
    <source>
        <dbReference type="ARBA" id="ARBA00022630"/>
    </source>
</evidence>
<keyword evidence="9 16" id="KW-1133">Transmembrane helix</keyword>
<feature type="transmembrane region" description="Helical" evidence="16">
    <location>
        <begin position="278"/>
        <end position="296"/>
    </location>
</feature>
<evidence type="ECO:0000256" key="17">
    <source>
        <dbReference type="PIRSR" id="PIRSR016055-50"/>
    </source>
</evidence>
<keyword evidence="15 16" id="KW-0739">Sodium transport</keyword>
<feature type="modified residue" description="FMN phosphoryl threonine" evidence="16 17">
    <location>
        <position position="215"/>
    </location>
</feature>
<dbReference type="GO" id="GO:0055085">
    <property type="term" value="P:transmembrane transport"/>
    <property type="evidence" value="ECO:0007669"/>
    <property type="project" value="InterPro"/>
</dbReference>
<dbReference type="NCBIfam" id="NF003756">
    <property type="entry name" value="PRK05349.1"/>
    <property type="match status" value="1"/>
</dbReference>
<dbReference type="GO" id="GO:0010181">
    <property type="term" value="F:FMN binding"/>
    <property type="evidence" value="ECO:0007669"/>
    <property type="project" value="InterPro"/>
</dbReference>
<evidence type="ECO:0000256" key="14">
    <source>
        <dbReference type="ARBA" id="ARBA00023136"/>
    </source>
</evidence>
<comment type="subcellular location">
    <subcellularLocation>
        <location evidence="16">Cell membrane</location>
        <topology evidence="16">Multi-pass membrane protein</topology>
    </subcellularLocation>
</comment>
<dbReference type="Proteomes" id="UP000484164">
    <property type="component" value="Unassembled WGS sequence"/>
</dbReference>
<evidence type="ECO:0000256" key="10">
    <source>
        <dbReference type="ARBA" id="ARBA00023027"/>
    </source>
</evidence>
<keyword evidence="7 16" id="KW-0812">Transmembrane</keyword>
<evidence type="ECO:0000256" key="9">
    <source>
        <dbReference type="ARBA" id="ARBA00022989"/>
    </source>
</evidence>
<evidence type="ECO:0000256" key="1">
    <source>
        <dbReference type="ARBA" id="ARBA00022448"/>
    </source>
</evidence>
<feature type="transmembrane region" description="Helical" evidence="16">
    <location>
        <begin position="56"/>
        <end position="73"/>
    </location>
</feature>
<comment type="caution">
    <text evidence="18">The sequence shown here is derived from an EMBL/GenBank/DDBJ whole genome shotgun (WGS) entry which is preliminary data.</text>
</comment>
<dbReference type="GO" id="GO:0016655">
    <property type="term" value="F:oxidoreductase activity, acting on NAD(P)H, quinone or similar compound as acceptor"/>
    <property type="evidence" value="ECO:0007669"/>
    <property type="project" value="UniProtKB-UniRule"/>
</dbReference>
<dbReference type="EMBL" id="WBVQ01000001">
    <property type="protein sequence ID" value="KAB2817240.1"/>
    <property type="molecule type" value="Genomic_DNA"/>
</dbReference>
<evidence type="ECO:0000256" key="16">
    <source>
        <dbReference type="HAMAP-Rule" id="MF_00426"/>
    </source>
</evidence>
<dbReference type="InterPro" id="IPR010966">
    <property type="entry name" value="NqrB"/>
</dbReference>
<keyword evidence="12 16" id="KW-0406">Ion transport</keyword>
<gene>
    <name evidence="16" type="primary">nqrB</name>
    <name evidence="18" type="ORF">F8C82_02280</name>
</gene>
<dbReference type="PANTHER" id="PTHR30578:SF1">
    <property type="entry name" value="NA(+)-TRANSLOCATING NADH-QUINONE REDUCTASE SUBUNIT B"/>
    <property type="match status" value="1"/>
</dbReference>
<name>A0A6L3ZJ96_9FLAO</name>
<feature type="transmembrane region" description="Helical" evidence="16">
    <location>
        <begin position="130"/>
        <end position="160"/>
    </location>
</feature>
<feature type="transmembrane region" description="Helical" evidence="16">
    <location>
        <begin position="308"/>
        <end position="326"/>
    </location>
</feature>
<dbReference type="RefSeq" id="WP_151691811.1">
    <property type="nucleotide sequence ID" value="NZ_BMGX01000002.1"/>
</dbReference>
<evidence type="ECO:0000256" key="11">
    <source>
        <dbReference type="ARBA" id="ARBA00023053"/>
    </source>
</evidence>
<dbReference type="GO" id="GO:0006814">
    <property type="term" value="P:sodium ion transport"/>
    <property type="evidence" value="ECO:0007669"/>
    <property type="project" value="UniProtKB-UniRule"/>
</dbReference>
<sequence length="400" mass="43246">MKFIQNILDKTRPAVTTGKLKPLYPLHNALETMMFVPDHTAHSGAHVRDSIDLKRTMVTVIFALVPAMIFGMWNTGYWHFTALGVESTLMENFLYGVQILLPMIIVTYAAGLGVEILFSYLRKHPVNEGFLVSGMLIPLIMPADIPLWMVAISTIFAVLIGKEVFGGTGMNILNPALTARAFAFFAYPSWMSGDQVWISGLKSGEGVVDGFSGATALGQYAAGSEAPAIGGQALDAYHAFIGQIPGSIGETSTLAILIGAIMLIASGIGSWKIMLSGVAGALTMGLIFNLVADYAISTDQQVYMALPFWQHLVYGGFAFGIVLMATDPVSAAQTEKGKWIYGFLTGIFCIMIRVFNPAFPEGVMLAILFMNVMAPLIDHYVIQANVKKRQKRAQLATANS</sequence>
<accession>A0A6L3ZJ96</accession>
<evidence type="ECO:0000256" key="3">
    <source>
        <dbReference type="ARBA" id="ARBA00022519"/>
    </source>
</evidence>
<dbReference type="AlphaFoldDB" id="A0A6L3ZJ96"/>
<dbReference type="PANTHER" id="PTHR30578">
    <property type="entry name" value="ELECTRON TRANSPORT COMPLEX PROTEIN RNFD"/>
    <property type="match status" value="1"/>
</dbReference>
<comment type="subunit">
    <text evidence="16">Composed of six subunits; NqrA, NqrB, NqrC, NqrD, NqrE and NqrF.</text>
</comment>
<evidence type="ECO:0000256" key="2">
    <source>
        <dbReference type="ARBA" id="ARBA00022475"/>
    </source>
</evidence>
<keyword evidence="3" id="KW-0997">Cell inner membrane</keyword>
<keyword evidence="2 16" id="KW-1003">Cell membrane</keyword>